<sequence>MTQGYMKQANEFLTSLTGEGIKKDEEVEEGKEVEEEKLYVYISQNFDSIPDFNQVNSDDESTEETTTHKNNLKRKLVNDKLPDYDRLVFLFNDSNEDKIIEKIDENTLKEERKLLLANDNK</sequence>
<keyword evidence="2" id="KW-1185">Reference proteome</keyword>
<protein>
    <submittedName>
        <fullName evidence="1">1239_t:CDS:1</fullName>
    </submittedName>
</protein>
<comment type="caution">
    <text evidence="1">The sequence shown here is derived from an EMBL/GenBank/DDBJ whole genome shotgun (WGS) entry which is preliminary data.</text>
</comment>
<organism evidence="1 2">
    <name type="scientific">Scutellospora calospora</name>
    <dbReference type="NCBI Taxonomy" id="85575"/>
    <lineage>
        <taxon>Eukaryota</taxon>
        <taxon>Fungi</taxon>
        <taxon>Fungi incertae sedis</taxon>
        <taxon>Mucoromycota</taxon>
        <taxon>Glomeromycotina</taxon>
        <taxon>Glomeromycetes</taxon>
        <taxon>Diversisporales</taxon>
        <taxon>Gigasporaceae</taxon>
        <taxon>Scutellospora</taxon>
    </lineage>
</organism>
<dbReference type="Proteomes" id="UP000789860">
    <property type="component" value="Unassembled WGS sequence"/>
</dbReference>
<gene>
    <name evidence="1" type="ORF">SCALOS_LOCUS7308</name>
</gene>
<evidence type="ECO:0000313" key="1">
    <source>
        <dbReference type="EMBL" id="CAG8611469.1"/>
    </source>
</evidence>
<reference evidence="1" key="1">
    <citation type="submission" date="2021-06" db="EMBL/GenBank/DDBJ databases">
        <authorList>
            <person name="Kallberg Y."/>
            <person name="Tangrot J."/>
            <person name="Rosling A."/>
        </authorList>
    </citation>
    <scope>NUCLEOTIDE SEQUENCE</scope>
    <source>
        <strain evidence="1">AU212A</strain>
    </source>
</reference>
<dbReference type="EMBL" id="CAJVPM010016005">
    <property type="protein sequence ID" value="CAG8611469.1"/>
    <property type="molecule type" value="Genomic_DNA"/>
</dbReference>
<name>A0ACA9MTX3_9GLOM</name>
<evidence type="ECO:0000313" key="2">
    <source>
        <dbReference type="Proteomes" id="UP000789860"/>
    </source>
</evidence>
<proteinExistence type="predicted"/>
<accession>A0ACA9MTX3</accession>
<feature type="non-terminal residue" evidence="1">
    <location>
        <position position="121"/>
    </location>
</feature>